<dbReference type="AlphaFoldDB" id="A0A0L7LEU0"/>
<organism evidence="7 8">
    <name type="scientific">Operophtera brumata</name>
    <name type="common">Winter moth</name>
    <name type="synonym">Phalaena brumata</name>
    <dbReference type="NCBI Taxonomy" id="104452"/>
    <lineage>
        <taxon>Eukaryota</taxon>
        <taxon>Metazoa</taxon>
        <taxon>Ecdysozoa</taxon>
        <taxon>Arthropoda</taxon>
        <taxon>Hexapoda</taxon>
        <taxon>Insecta</taxon>
        <taxon>Pterygota</taxon>
        <taxon>Neoptera</taxon>
        <taxon>Endopterygota</taxon>
        <taxon>Lepidoptera</taxon>
        <taxon>Glossata</taxon>
        <taxon>Ditrysia</taxon>
        <taxon>Geometroidea</taxon>
        <taxon>Geometridae</taxon>
        <taxon>Larentiinae</taxon>
        <taxon>Operophtera</taxon>
    </lineage>
</organism>
<reference evidence="7 8" key="1">
    <citation type="journal article" date="2015" name="Genome Biol. Evol.">
        <title>The genome of winter moth (Operophtera brumata) provides a genomic perspective on sexual dimorphism and phenology.</title>
        <authorList>
            <person name="Derks M.F."/>
            <person name="Smit S."/>
            <person name="Salis L."/>
            <person name="Schijlen E."/>
            <person name="Bossers A."/>
            <person name="Mateman C."/>
            <person name="Pijl A.S."/>
            <person name="de Ridder D."/>
            <person name="Groenen M.A."/>
            <person name="Visser M.E."/>
            <person name="Megens H.J."/>
        </authorList>
    </citation>
    <scope>NUCLEOTIDE SEQUENCE [LARGE SCALE GENOMIC DNA]</scope>
    <source>
        <strain evidence="7">WM2013NL</strain>
        <tissue evidence="7">Head and thorax</tissue>
    </source>
</reference>
<dbReference type="Gene3D" id="3.40.50.980">
    <property type="match status" value="2"/>
</dbReference>
<keyword evidence="8" id="KW-1185">Reference proteome</keyword>
<proteinExistence type="inferred from homology"/>
<dbReference type="GO" id="GO:0016405">
    <property type="term" value="F:CoA-ligase activity"/>
    <property type="evidence" value="ECO:0007669"/>
    <property type="project" value="TreeGrafter"/>
</dbReference>
<dbReference type="GO" id="GO:0004497">
    <property type="term" value="F:monooxygenase activity"/>
    <property type="evidence" value="ECO:0007669"/>
    <property type="project" value="UniProtKB-KW"/>
</dbReference>
<evidence type="ECO:0000313" key="8">
    <source>
        <dbReference type="Proteomes" id="UP000037510"/>
    </source>
</evidence>
<comment type="caution">
    <text evidence="7">The sequence shown here is derived from an EMBL/GenBank/DDBJ whole genome shotgun (WGS) entry which is preliminary data.</text>
</comment>
<accession>A0A0L7LEU0</accession>
<evidence type="ECO:0000313" key="7">
    <source>
        <dbReference type="EMBL" id="KOB73920.1"/>
    </source>
</evidence>
<dbReference type="SUPFAM" id="SSF56801">
    <property type="entry name" value="Acetyl-CoA synthetase-like"/>
    <property type="match status" value="1"/>
</dbReference>
<dbReference type="Gene3D" id="3.30.300.30">
    <property type="match status" value="1"/>
</dbReference>
<dbReference type="PANTHER" id="PTHR24096:SF149">
    <property type="entry name" value="AMP-BINDING DOMAIN-CONTAINING PROTEIN-RELATED"/>
    <property type="match status" value="1"/>
</dbReference>
<dbReference type="Pfam" id="PF13193">
    <property type="entry name" value="AMP-binding_C"/>
    <property type="match status" value="1"/>
</dbReference>
<keyword evidence="7" id="KW-0560">Oxidoreductase</keyword>
<evidence type="ECO:0000256" key="1">
    <source>
        <dbReference type="ARBA" id="ARBA00004275"/>
    </source>
</evidence>
<dbReference type="InterPro" id="IPR025110">
    <property type="entry name" value="AMP-bd_C"/>
</dbReference>
<feature type="non-terminal residue" evidence="7">
    <location>
        <position position="226"/>
    </location>
</feature>
<comment type="subcellular location">
    <subcellularLocation>
        <location evidence="1">Peroxisome</location>
    </subcellularLocation>
</comment>
<feature type="domain" description="AMP-binding enzyme C-terminal" evidence="6">
    <location>
        <begin position="148"/>
        <end position="211"/>
    </location>
</feature>
<evidence type="ECO:0000256" key="4">
    <source>
        <dbReference type="ARBA" id="ARBA00023140"/>
    </source>
</evidence>
<sequence length="226" mass="24897">MTTLVPPLAVFLAKHPLVSQYDLTSLVEVWTGIDFIKQGYGLTEVTMACCVDLTSGEKVGSCGTPAPGMKIKVVHIENGQKLGPNVEGELWIKSPLRMKGYMGDQAASDELIDREGYVRTGDIGYYDHDGYFYIVDRLKELIKYKGFQAGVVGLPDEVAGELPVAFIVKQANADVTEKELIEFIASRVSPAKHLRGGVLFINEIPKNASGKILRRELRTMLKSHVK</sequence>
<dbReference type="InterPro" id="IPR045851">
    <property type="entry name" value="AMP-bd_C_sf"/>
</dbReference>
<keyword evidence="4" id="KW-0576">Peroxisome</keyword>
<protein>
    <submittedName>
        <fullName evidence="7">Luciferin 4-monooxygenase</fullName>
    </submittedName>
</protein>
<keyword evidence="7" id="KW-0503">Monooxygenase</keyword>
<dbReference type="Proteomes" id="UP000037510">
    <property type="component" value="Unassembled WGS sequence"/>
</dbReference>
<dbReference type="STRING" id="104452.A0A0L7LEU0"/>
<dbReference type="Pfam" id="PF00501">
    <property type="entry name" value="AMP-binding"/>
    <property type="match status" value="1"/>
</dbReference>
<keyword evidence="3" id="KW-0436">Ligase</keyword>
<name>A0A0L7LEU0_OPEBR</name>
<evidence type="ECO:0000256" key="3">
    <source>
        <dbReference type="ARBA" id="ARBA00022598"/>
    </source>
</evidence>
<dbReference type="PANTHER" id="PTHR24096">
    <property type="entry name" value="LONG-CHAIN-FATTY-ACID--COA LIGASE"/>
    <property type="match status" value="1"/>
</dbReference>
<dbReference type="Gene3D" id="2.30.38.10">
    <property type="entry name" value="Luciferase, Domain 3"/>
    <property type="match status" value="1"/>
</dbReference>
<evidence type="ECO:0000256" key="2">
    <source>
        <dbReference type="ARBA" id="ARBA00006432"/>
    </source>
</evidence>
<dbReference type="EMBL" id="JTDY01001414">
    <property type="protein sequence ID" value="KOB73920.1"/>
    <property type="molecule type" value="Genomic_DNA"/>
</dbReference>
<evidence type="ECO:0000259" key="6">
    <source>
        <dbReference type="Pfam" id="PF13193"/>
    </source>
</evidence>
<feature type="domain" description="AMP-dependent synthetase/ligase" evidence="5">
    <location>
        <begin position="28"/>
        <end position="101"/>
    </location>
</feature>
<evidence type="ECO:0000259" key="5">
    <source>
        <dbReference type="Pfam" id="PF00501"/>
    </source>
</evidence>
<dbReference type="InterPro" id="IPR000873">
    <property type="entry name" value="AMP-dep_synth/lig_dom"/>
</dbReference>
<gene>
    <name evidence="7" type="ORF">OBRU01_09817</name>
</gene>
<dbReference type="GO" id="GO:0005777">
    <property type="term" value="C:peroxisome"/>
    <property type="evidence" value="ECO:0007669"/>
    <property type="project" value="UniProtKB-SubCell"/>
</dbReference>
<comment type="similarity">
    <text evidence="2">Belongs to the ATP-dependent AMP-binding enzyme family.</text>
</comment>